<keyword evidence="10" id="KW-0560">Oxidoreductase</keyword>
<dbReference type="PRINTS" id="PR00463">
    <property type="entry name" value="EP450I"/>
</dbReference>
<dbReference type="InterPro" id="IPR036396">
    <property type="entry name" value="Cyt_P450_sf"/>
</dbReference>
<dbReference type="GO" id="GO:0004497">
    <property type="term" value="F:monooxygenase activity"/>
    <property type="evidence" value="ECO:0007669"/>
    <property type="project" value="UniProtKB-KW"/>
</dbReference>
<evidence type="ECO:0000256" key="8">
    <source>
        <dbReference type="ARBA" id="ARBA00022824"/>
    </source>
</evidence>
<proteinExistence type="inferred from homology"/>
<dbReference type="FunFam" id="1.10.630.10:FF:000042">
    <property type="entry name" value="Cytochrome P450"/>
    <property type="match status" value="2"/>
</dbReference>
<evidence type="ECO:0000256" key="13">
    <source>
        <dbReference type="ARBA" id="ARBA00023136"/>
    </source>
</evidence>
<dbReference type="AlphaFoldDB" id="A0A6P8WF76"/>
<keyword evidence="11" id="KW-0408">Iron</keyword>
<keyword evidence="7" id="KW-0479">Metal-binding</keyword>
<keyword evidence="9" id="KW-0492">Microsome</keyword>
<dbReference type="Pfam" id="PF00067">
    <property type="entry name" value="p450"/>
    <property type="match status" value="2"/>
</dbReference>
<name>A0A6P8WF76_DROAB</name>
<evidence type="ECO:0000256" key="7">
    <source>
        <dbReference type="ARBA" id="ARBA00022723"/>
    </source>
</evidence>
<dbReference type="InterPro" id="IPR002401">
    <property type="entry name" value="Cyt_P450_E_grp-I"/>
</dbReference>
<dbReference type="Gene3D" id="1.10.630.10">
    <property type="entry name" value="Cytochrome P450"/>
    <property type="match status" value="2"/>
</dbReference>
<dbReference type="RefSeq" id="XP_034102099.1">
    <property type="nucleotide sequence ID" value="XM_034246208.1"/>
</dbReference>
<sequence>MVLLTILSVLGVLLLLYKLITANHNVFEKRGLPYEKPLPIVGNNLDLVLERGSFQKVLSEFYARNREHKLAGFFSFLTPIIILIDPEVIKKVTVKDFDHFPNHQTIFPKKERLVHEMMSSLTDQKWKNVRNTLSPSFTASKMRTMFPLMNECIAECMEHLDKKGKSTGKTGGGFELEMKELCNRMSNDIIASTAFGLKVNSYKSPKNDFYEIGKSIIFLRGVPFYKFMLAQSLPWLADLLGLKVLPPKSINYFSKLVIDTMKYREENNIVRPDMIQMLMETKKEVGKDFTEDELVAQCFTFFFAAFENNSLSVCTTAFELLQNPDVQQKLYEEVKETHDALNGKSLSYEVVMKMKYMDMVLSESLRKWALAPITDRICSKDYTLRDDDGSTVFQFKKGDRIFVPIAGIQLDEQYFPNPHKFDPERFSEENKDKILPYTYIPFGSGPRLCIGNRYALMTAKSMLFNLVLKYKIERSPKTSKDMLSDSVGFQLGPKNGYWVHLYLKGFEHLSHVGKAKAFCLESVIIAALFKVIFNFTNMDLFIVLPIVGLLFLWAYKWLTAGHDEFIKRGLPFEKPYPLVGNNLDIFLARCSFQKLMAEFYARTRQHKLVGLFNFRTPVIQLNDPEIIKKITIKDFDHFPNHQVFFSTKERLVNDMLSIMKDQRWKHMRNTLTPVFTAAKMRTMFSLMNESFAECMDHLKEKGTAAKSGEGFEVEMKEVCNRLSNDLIATTAFGLKVSSYKEPNNDFFKIGQSIAFFRGKAIYKFLLSATFPQLFKLLGFSVFDQNKTDYFIRLVVDTMKQREENNIVRPDMIQLLMEAKKESSENWTDDELVAQCFIFFFAAFENNASLICTTSYELLLNPDVQQKLYEEIKEVHESLKGQPLNYDAVMKMKYMDMVVSESLRKWSLAAATDRLCSKDYTLKDDDGNVIFEFKQGDRINIPIGGLHWDDRYFPNPAKFDPERFSDENKDNIVPYTYLPFGAGPRNCIGNRYALMQAKAMIYNLLLKYRIERSPKTVKDLMSDSRGFQLTPQSGYWVHLVPR</sequence>
<evidence type="ECO:0000256" key="12">
    <source>
        <dbReference type="ARBA" id="ARBA00023033"/>
    </source>
</evidence>
<dbReference type="GeneID" id="117566663"/>
<comment type="cofactor">
    <cofactor evidence="1">
        <name>heme</name>
        <dbReference type="ChEBI" id="CHEBI:30413"/>
    </cofactor>
</comment>
<dbReference type="PROSITE" id="PS00086">
    <property type="entry name" value="CYTOCHROME_P450"/>
    <property type="match status" value="2"/>
</dbReference>
<evidence type="ECO:0000256" key="3">
    <source>
        <dbReference type="ARBA" id="ARBA00004174"/>
    </source>
</evidence>
<dbReference type="PANTHER" id="PTHR24292">
    <property type="entry name" value="CYTOCHROME P450"/>
    <property type="match status" value="1"/>
</dbReference>
<keyword evidence="8" id="KW-0256">Endoplasmic reticulum</keyword>
<dbReference type="GO" id="GO:0020037">
    <property type="term" value="F:heme binding"/>
    <property type="evidence" value="ECO:0007669"/>
    <property type="project" value="InterPro"/>
</dbReference>
<keyword evidence="6" id="KW-0349">Heme</keyword>
<evidence type="ECO:0000256" key="6">
    <source>
        <dbReference type="ARBA" id="ARBA00022617"/>
    </source>
</evidence>
<dbReference type="PANTHER" id="PTHR24292:SF54">
    <property type="entry name" value="CYP9F3-RELATED"/>
    <property type="match status" value="1"/>
</dbReference>
<evidence type="ECO:0000256" key="4">
    <source>
        <dbReference type="ARBA" id="ARBA00004406"/>
    </source>
</evidence>
<dbReference type="InterPro" id="IPR050476">
    <property type="entry name" value="Insect_CytP450_Detox"/>
</dbReference>
<keyword evidence="13" id="KW-0472">Membrane</keyword>
<dbReference type="PRINTS" id="PR00385">
    <property type="entry name" value="P450"/>
</dbReference>
<evidence type="ECO:0000256" key="11">
    <source>
        <dbReference type="ARBA" id="ARBA00023004"/>
    </source>
</evidence>
<comment type="subcellular location">
    <subcellularLocation>
        <location evidence="4">Endoplasmic reticulum membrane</location>
        <topology evidence="4">Peripheral membrane protein</topology>
    </subcellularLocation>
    <subcellularLocation>
        <location evidence="3">Microsome membrane</location>
        <topology evidence="3">Peripheral membrane protein</topology>
    </subcellularLocation>
</comment>
<gene>
    <name evidence="16" type="primary">LOC117566663</name>
</gene>
<feature type="signal peptide" evidence="14">
    <location>
        <begin position="1"/>
        <end position="22"/>
    </location>
</feature>
<evidence type="ECO:0000256" key="2">
    <source>
        <dbReference type="ARBA" id="ARBA00003690"/>
    </source>
</evidence>
<reference evidence="16" key="1">
    <citation type="submission" date="2025-08" db="UniProtKB">
        <authorList>
            <consortium name="RefSeq"/>
        </authorList>
    </citation>
    <scope>IDENTIFICATION</scope>
    <source>
        <strain evidence="16">15112-1751.03</strain>
        <tissue evidence="16">Whole Adult</tissue>
    </source>
</reference>
<evidence type="ECO:0000256" key="9">
    <source>
        <dbReference type="ARBA" id="ARBA00022848"/>
    </source>
</evidence>
<comment type="function">
    <text evidence="2">May be involved in the metabolism of insect hormones and in the breakdown of synthetic insecticides.</text>
</comment>
<evidence type="ECO:0000313" key="16">
    <source>
        <dbReference type="RefSeq" id="XP_034102099.1"/>
    </source>
</evidence>
<keyword evidence="15" id="KW-1185">Reference proteome</keyword>
<dbReference type="CDD" id="cd11056">
    <property type="entry name" value="CYP6-like"/>
    <property type="match status" value="2"/>
</dbReference>
<protein>
    <submittedName>
        <fullName evidence="16">Uncharacterized protein LOC117566663</fullName>
    </submittedName>
</protein>
<organism evidence="15 16">
    <name type="scientific">Drosophila albomicans</name>
    <name type="common">Fruit fly</name>
    <dbReference type="NCBI Taxonomy" id="7291"/>
    <lineage>
        <taxon>Eukaryota</taxon>
        <taxon>Metazoa</taxon>
        <taxon>Ecdysozoa</taxon>
        <taxon>Arthropoda</taxon>
        <taxon>Hexapoda</taxon>
        <taxon>Insecta</taxon>
        <taxon>Pterygota</taxon>
        <taxon>Neoptera</taxon>
        <taxon>Endopterygota</taxon>
        <taxon>Diptera</taxon>
        <taxon>Brachycera</taxon>
        <taxon>Muscomorpha</taxon>
        <taxon>Ephydroidea</taxon>
        <taxon>Drosophilidae</taxon>
        <taxon>Drosophila</taxon>
    </lineage>
</organism>
<dbReference type="OrthoDB" id="2789670at2759"/>
<dbReference type="GO" id="GO:0005506">
    <property type="term" value="F:iron ion binding"/>
    <property type="evidence" value="ECO:0007669"/>
    <property type="project" value="InterPro"/>
</dbReference>
<comment type="similarity">
    <text evidence="5">Belongs to the cytochrome P450 family.</text>
</comment>
<evidence type="ECO:0000256" key="14">
    <source>
        <dbReference type="SAM" id="SignalP"/>
    </source>
</evidence>
<dbReference type="InterPro" id="IPR001128">
    <property type="entry name" value="Cyt_P450"/>
</dbReference>
<accession>A0A6P8WF76</accession>
<dbReference type="Proteomes" id="UP000515160">
    <property type="component" value="Chromosome 3"/>
</dbReference>
<evidence type="ECO:0000256" key="1">
    <source>
        <dbReference type="ARBA" id="ARBA00001971"/>
    </source>
</evidence>
<dbReference type="GO" id="GO:0005789">
    <property type="term" value="C:endoplasmic reticulum membrane"/>
    <property type="evidence" value="ECO:0007669"/>
    <property type="project" value="UniProtKB-SubCell"/>
</dbReference>
<evidence type="ECO:0000313" key="15">
    <source>
        <dbReference type="Proteomes" id="UP000515160"/>
    </source>
</evidence>
<keyword evidence="12" id="KW-0503">Monooxygenase</keyword>
<keyword evidence="14" id="KW-0732">Signal</keyword>
<dbReference type="GO" id="GO:0016705">
    <property type="term" value="F:oxidoreductase activity, acting on paired donors, with incorporation or reduction of molecular oxygen"/>
    <property type="evidence" value="ECO:0007669"/>
    <property type="project" value="InterPro"/>
</dbReference>
<dbReference type="SUPFAM" id="SSF48264">
    <property type="entry name" value="Cytochrome P450"/>
    <property type="match status" value="2"/>
</dbReference>
<dbReference type="InterPro" id="IPR017972">
    <property type="entry name" value="Cyt_P450_CS"/>
</dbReference>
<evidence type="ECO:0000256" key="5">
    <source>
        <dbReference type="ARBA" id="ARBA00010617"/>
    </source>
</evidence>
<evidence type="ECO:0000256" key="10">
    <source>
        <dbReference type="ARBA" id="ARBA00023002"/>
    </source>
</evidence>
<feature type="chain" id="PRO_5028249630" evidence="14">
    <location>
        <begin position="23"/>
        <end position="1041"/>
    </location>
</feature>